<organism evidence="5 6">
    <name type="scientific">Halovulum marinum</name>
    <dbReference type="NCBI Taxonomy" id="2662447"/>
    <lineage>
        <taxon>Bacteria</taxon>
        <taxon>Pseudomonadati</taxon>
        <taxon>Pseudomonadota</taxon>
        <taxon>Alphaproteobacteria</taxon>
        <taxon>Rhodobacterales</taxon>
        <taxon>Paracoccaceae</taxon>
        <taxon>Halovulum</taxon>
    </lineage>
</organism>
<dbReference type="InterPro" id="IPR036737">
    <property type="entry name" value="OmpA-like_sf"/>
</dbReference>
<reference evidence="5 6" key="1">
    <citation type="submission" date="2019-10" db="EMBL/GenBank/DDBJ databases">
        <title>Cognatihalovulum marinum gen. nov. sp. nov., a new member of the family Rhodobacteraceae isolated from deep seawater of the Northwest Indian Ocean.</title>
        <authorList>
            <person name="Ruan C."/>
            <person name="Wang J."/>
            <person name="Zheng X."/>
            <person name="Song L."/>
            <person name="Zhu Y."/>
            <person name="Huang Y."/>
            <person name="Lu Z."/>
            <person name="Du W."/>
            <person name="Huang L."/>
            <person name="Dai X."/>
        </authorList>
    </citation>
    <scope>NUCLEOTIDE SEQUENCE [LARGE SCALE GENOMIC DNA]</scope>
    <source>
        <strain evidence="5 6">2CG4</strain>
    </source>
</reference>
<dbReference type="RefSeq" id="WP_154449627.1">
    <property type="nucleotide sequence ID" value="NZ_WIND01000042.1"/>
</dbReference>
<evidence type="ECO:0000259" key="4">
    <source>
        <dbReference type="PROSITE" id="PS51123"/>
    </source>
</evidence>
<evidence type="ECO:0000256" key="3">
    <source>
        <dbReference type="SAM" id="Phobius"/>
    </source>
</evidence>
<dbReference type="EMBL" id="WIND01000042">
    <property type="protein sequence ID" value="MSU92116.1"/>
    <property type="molecule type" value="Genomic_DNA"/>
</dbReference>
<dbReference type="Pfam" id="PF00691">
    <property type="entry name" value="OmpA"/>
    <property type="match status" value="1"/>
</dbReference>
<comment type="caution">
    <text evidence="5">The sequence shown here is derived from an EMBL/GenBank/DDBJ whole genome shotgun (WGS) entry which is preliminary data.</text>
</comment>
<dbReference type="InterPro" id="IPR050330">
    <property type="entry name" value="Bact_OuterMem_StrucFunc"/>
</dbReference>
<dbReference type="SUPFAM" id="SSF103088">
    <property type="entry name" value="OmpA-like"/>
    <property type="match status" value="1"/>
</dbReference>
<dbReference type="PANTHER" id="PTHR30329:SF21">
    <property type="entry name" value="LIPOPROTEIN YIAD-RELATED"/>
    <property type="match status" value="1"/>
</dbReference>
<keyword evidence="3" id="KW-0812">Transmembrane</keyword>
<evidence type="ECO:0000256" key="2">
    <source>
        <dbReference type="SAM" id="Coils"/>
    </source>
</evidence>
<dbReference type="PANTHER" id="PTHR30329">
    <property type="entry name" value="STATOR ELEMENT OF FLAGELLAR MOTOR COMPLEX"/>
    <property type="match status" value="1"/>
</dbReference>
<gene>
    <name evidence="5" type="ORF">GE300_21470</name>
</gene>
<keyword evidence="3" id="KW-1133">Transmembrane helix</keyword>
<keyword evidence="2" id="KW-0175">Coiled coil</keyword>
<name>A0A6L5Z6B6_9RHOB</name>
<proteinExistence type="predicted"/>
<accession>A0A6L5Z6B6</accession>
<dbReference type="Gene3D" id="1.10.287.1490">
    <property type="match status" value="1"/>
</dbReference>
<dbReference type="AlphaFoldDB" id="A0A6L5Z6B6"/>
<dbReference type="Gene3D" id="3.30.1330.60">
    <property type="entry name" value="OmpA-like domain"/>
    <property type="match status" value="1"/>
</dbReference>
<feature type="domain" description="OmpA-like" evidence="4">
    <location>
        <begin position="447"/>
        <end position="574"/>
    </location>
</feature>
<protein>
    <submittedName>
        <fullName evidence="5">Peptidoglycan-binding protein</fullName>
    </submittedName>
</protein>
<evidence type="ECO:0000313" key="5">
    <source>
        <dbReference type="EMBL" id="MSU92116.1"/>
    </source>
</evidence>
<dbReference type="CDD" id="cd07185">
    <property type="entry name" value="OmpA_C-like"/>
    <property type="match status" value="1"/>
</dbReference>
<dbReference type="GO" id="GO:0016020">
    <property type="term" value="C:membrane"/>
    <property type="evidence" value="ECO:0007669"/>
    <property type="project" value="UniProtKB-UniRule"/>
</dbReference>
<dbReference type="SUPFAM" id="SSF90257">
    <property type="entry name" value="Myosin rod fragments"/>
    <property type="match status" value="1"/>
</dbReference>
<evidence type="ECO:0000256" key="1">
    <source>
        <dbReference type="PROSITE-ProRule" id="PRU00473"/>
    </source>
</evidence>
<feature type="coiled-coil region" evidence="2">
    <location>
        <begin position="48"/>
        <end position="429"/>
    </location>
</feature>
<keyword evidence="1 3" id="KW-0472">Membrane</keyword>
<feature type="transmembrane region" description="Helical" evidence="3">
    <location>
        <begin position="20"/>
        <end position="44"/>
    </location>
</feature>
<dbReference type="InterPro" id="IPR006665">
    <property type="entry name" value="OmpA-like"/>
</dbReference>
<sequence>MPLSRRSGSRFTANIWPGFVDAMTALLLVLFFVLSIFMIVQFVLRDRITEADRELDQLSGEVAQLARALGLEQQRADELEGDVQSLGDDLSAAEAQAAQQAALIATLSDQRDQAQQQIATFEEQVAGLLAQRADLESSLAAARSSLSETETELAASQQDLERLRDENAETLSRAEALQLALARARDEVDAEAEAARLAAARREALEALVADLQSQRDTQAATIEQQAAALSETEDALSEAEQARLVEAEAARALRERLENSSAELTAMTLQLEQARARAEETLTLLAAARAARDEADAARAELAEERDSAQTLAEQRRALLELARQELAQEEEISSESQRRVELLNQQTAALSQQLRSLQALLDEARAEDEAQQVRIENLGQDLNTALARVAAEQRKLAAEERRRRELEEAERQRLEAEAKNLENYRSEFFGRVREILGDREGIEVVGDRFVFSSEVLFARGSAELGDEGRHQLSEVAAVIREIRDEIPAGINWILRVDGHTDNIPISGARFADNWELSQARALSVVRYLIDNEDIPPERLAANGFGEYQPIDPRNTPEARARNRRIELKFTER</sequence>
<dbReference type="PROSITE" id="PS51123">
    <property type="entry name" value="OMPA_2"/>
    <property type="match status" value="1"/>
</dbReference>
<evidence type="ECO:0000313" key="6">
    <source>
        <dbReference type="Proteomes" id="UP000474957"/>
    </source>
</evidence>
<dbReference type="Proteomes" id="UP000474957">
    <property type="component" value="Unassembled WGS sequence"/>
</dbReference>
<dbReference type="NCBIfam" id="NF006542">
    <property type="entry name" value="PRK09039.1-1"/>
    <property type="match status" value="2"/>
</dbReference>
<keyword evidence="6" id="KW-1185">Reference proteome</keyword>